<comment type="caution">
    <text evidence="9">The sequence shown here is derived from an EMBL/GenBank/DDBJ whole genome shotgun (WGS) entry which is preliminary data.</text>
</comment>
<dbReference type="GO" id="GO:0016798">
    <property type="term" value="F:hydrolase activity, acting on glycosyl bonds"/>
    <property type="evidence" value="ECO:0007669"/>
    <property type="project" value="UniProtKB-KW"/>
</dbReference>
<keyword evidence="10" id="KW-1185">Reference proteome</keyword>
<protein>
    <submittedName>
        <fullName evidence="9">Glycoside hydrolase family 97 protein</fullName>
    </submittedName>
</protein>
<dbReference type="Gene3D" id="2.60.40.1180">
    <property type="entry name" value="Golgi alpha-mannosidase II"/>
    <property type="match status" value="1"/>
</dbReference>
<dbReference type="PANTHER" id="PTHR35803">
    <property type="entry name" value="GLUCAN 1,4-ALPHA-GLUCOSIDASE SUSB-RELATED"/>
    <property type="match status" value="1"/>
</dbReference>
<evidence type="ECO:0000313" key="10">
    <source>
        <dbReference type="Proteomes" id="UP001155182"/>
    </source>
</evidence>
<evidence type="ECO:0000256" key="2">
    <source>
        <dbReference type="ARBA" id="ARBA00011245"/>
    </source>
</evidence>
<reference evidence="9" key="1">
    <citation type="submission" date="2022-06" db="EMBL/GenBank/DDBJ databases">
        <title>Solitalea sp. MAHUQ-68 isolated from rhizospheric soil.</title>
        <authorList>
            <person name="Huq M.A."/>
        </authorList>
    </citation>
    <scope>NUCLEOTIDE SEQUENCE</scope>
    <source>
        <strain evidence="9">MAHUQ-68</strain>
    </source>
</reference>
<keyword evidence="5" id="KW-0326">Glycosidase</keyword>
<feature type="domain" description="Glycosyl-hydrolase 97 N-terminal" evidence="7">
    <location>
        <begin position="25"/>
        <end position="284"/>
    </location>
</feature>
<evidence type="ECO:0000256" key="1">
    <source>
        <dbReference type="ARBA" id="ARBA00001913"/>
    </source>
</evidence>
<name>A0A9X2F1G2_9SPHI</name>
<dbReference type="RefSeq" id="WP_252586675.1">
    <property type="nucleotide sequence ID" value="NZ_JAMWYS010000024.1"/>
</dbReference>
<dbReference type="Pfam" id="PF14509">
    <property type="entry name" value="GH97_C"/>
    <property type="match status" value="1"/>
</dbReference>
<evidence type="ECO:0000256" key="4">
    <source>
        <dbReference type="ARBA" id="ARBA00022837"/>
    </source>
</evidence>
<evidence type="ECO:0000313" key="9">
    <source>
        <dbReference type="EMBL" id="MCO4292340.1"/>
    </source>
</evidence>
<feature type="domain" description="Glycosyl-hydrolase 97 catalytic" evidence="6">
    <location>
        <begin position="302"/>
        <end position="454"/>
    </location>
</feature>
<dbReference type="PANTHER" id="PTHR35803:SF2">
    <property type="entry name" value="RETAINING ALPHA-GALACTOSIDASE"/>
    <property type="match status" value="1"/>
</dbReference>
<dbReference type="Proteomes" id="UP001155182">
    <property type="component" value="Unassembled WGS sequence"/>
</dbReference>
<evidence type="ECO:0000256" key="5">
    <source>
        <dbReference type="ARBA" id="ARBA00023295"/>
    </source>
</evidence>
<dbReference type="InterPro" id="IPR017853">
    <property type="entry name" value="GH"/>
</dbReference>
<dbReference type="AlphaFoldDB" id="A0A9X2F1G2"/>
<keyword evidence="3 9" id="KW-0378">Hydrolase</keyword>
<dbReference type="InterPro" id="IPR019563">
    <property type="entry name" value="GH97_catalytic"/>
</dbReference>
<evidence type="ECO:0000259" key="8">
    <source>
        <dbReference type="Pfam" id="PF14509"/>
    </source>
</evidence>
<dbReference type="InterPro" id="IPR013785">
    <property type="entry name" value="Aldolase_TIM"/>
</dbReference>
<dbReference type="Pfam" id="PF10566">
    <property type="entry name" value="Glyco_hydro_97"/>
    <property type="match status" value="1"/>
</dbReference>
<dbReference type="SUPFAM" id="SSF51445">
    <property type="entry name" value="(Trans)glycosidases"/>
    <property type="match status" value="1"/>
</dbReference>
<dbReference type="GO" id="GO:0030246">
    <property type="term" value="F:carbohydrate binding"/>
    <property type="evidence" value="ECO:0007669"/>
    <property type="project" value="InterPro"/>
</dbReference>
<dbReference type="Gene3D" id="2.70.98.10">
    <property type="match status" value="1"/>
</dbReference>
<organism evidence="9 10">
    <name type="scientific">Solitalea agri</name>
    <dbReference type="NCBI Taxonomy" id="2953739"/>
    <lineage>
        <taxon>Bacteria</taxon>
        <taxon>Pseudomonadati</taxon>
        <taxon>Bacteroidota</taxon>
        <taxon>Sphingobacteriia</taxon>
        <taxon>Sphingobacteriales</taxon>
        <taxon>Sphingobacteriaceae</taxon>
        <taxon>Solitalea</taxon>
    </lineage>
</organism>
<comment type="cofactor">
    <cofactor evidence="1">
        <name>Ca(2+)</name>
        <dbReference type="ChEBI" id="CHEBI:29108"/>
    </cofactor>
</comment>
<dbReference type="InterPro" id="IPR052720">
    <property type="entry name" value="Glycosyl_hydrolase_97"/>
</dbReference>
<evidence type="ECO:0000259" key="6">
    <source>
        <dbReference type="Pfam" id="PF10566"/>
    </source>
</evidence>
<keyword evidence="4" id="KW-0106">Calcium</keyword>
<proteinExistence type="predicted"/>
<dbReference type="InterPro" id="IPR013780">
    <property type="entry name" value="Glyco_hydro_b"/>
</dbReference>
<accession>A0A9X2F1G2</accession>
<dbReference type="Pfam" id="PF14508">
    <property type="entry name" value="GH97_N"/>
    <property type="match status" value="1"/>
</dbReference>
<evidence type="ECO:0000259" key="7">
    <source>
        <dbReference type="Pfam" id="PF14508"/>
    </source>
</evidence>
<comment type="subunit">
    <text evidence="2">Monomer.</text>
</comment>
<evidence type="ECO:0000256" key="3">
    <source>
        <dbReference type="ARBA" id="ARBA00022801"/>
    </source>
</evidence>
<dbReference type="Gene3D" id="3.20.20.70">
    <property type="entry name" value="Aldolase class I"/>
    <property type="match status" value="1"/>
</dbReference>
<dbReference type="EMBL" id="JAMWYS010000024">
    <property type="protein sequence ID" value="MCO4292340.1"/>
    <property type="molecule type" value="Genomic_DNA"/>
</dbReference>
<dbReference type="InterPro" id="IPR014718">
    <property type="entry name" value="GH-type_carb-bd"/>
</dbReference>
<feature type="domain" description="Glycosyl-hydrolase 97 C-terminal oligomerisation" evidence="8">
    <location>
        <begin position="551"/>
        <end position="649"/>
    </location>
</feature>
<dbReference type="InterPro" id="IPR029486">
    <property type="entry name" value="GH97_N"/>
</dbReference>
<gene>
    <name evidence="9" type="ORF">NF867_05625</name>
</gene>
<dbReference type="InterPro" id="IPR029483">
    <property type="entry name" value="GH97_C"/>
</dbReference>
<sequence length="652" mass="74909">MTRKILLFNILLMVGYTSKAQEYTITSPNQKLKLIINTNKHLSYKVEFNNQTVIQPSEISLQLANGRVLGDSPKLVKKDQHKVNSEIKPLFGYNSSYTNSYNELLLHFKGEYTLAIRAYNEGVAYQFITSFKQPIIINKEQFELNVNGDYPFTALGRKDKWHGYETNYTTQNISAIDSLYACLPSVINSGNNVKIVVSEANLYHYPGMYLLKNKEKQHSLIGEFPNYPLDVQPGGYSMFNLNVVKSADYIAKTEGANKFPWRIITITDDEKSLLNNPIVYLLAEEPKADYSWVKPGKVAWDWWNANTLQGVDFQSGVNTETYKYFIDFAARNGIEYVNLDEGWSDQFDLLKLSDKINMIEIVDYAKQKNVKLILWMVWHTLDKQLSEALDQFQKWDIAGIKVDFMDRDDQPVMEFYERIASEAAKRKLLVNFHGACKPTGLERKYPNVINYEAVYGLEQNKWETLKPGHDTHLPFLRNFAGPMDYTPGATRNASISNFRPVFERPMSMGTRCHELAKFVCFYAPLQMLADSPTDYEKEPDMLDFLSKVPVVWDETVPLNGKLGEYLVIARRKGDTWYLAAMTDEKERDLTLPTSFLKDKQYSATYFEDGINADRIGTDYKKKTAILKANELQNLFVKMKPGGGFVAIFKTEN</sequence>